<dbReference type="AlphaFoldDB" id="A0AA39KY18"/>
<comment type="caution">
    <text evidence="2">The sequence shown here is derived from an EMBL/GenBank/DDBJ whole genome shotgun (WGS) entry which is preliminary data.</text>
</comment>
<accession>A0AA39KY18</accession>
<keyword evidence="1" id="KW-0336">GPI-anchor</keyword>
<dbReference type="PANTHER" id="PTHR10443:SF45">
    <property type="entry name" value="DIPEPTIDASE"/>
    <property type="match status" value="1"/>
</dbReference>
<dbReference type="GO" id="GO:0070573">
    <property type="term" value="F:metallodipeptidase activity"/>
    <property type="evidence" value="ECO:0007669"/>
    <property type="project" value="InterPro"/>
</dbReference>
<keyword evidence="1" id="KW-0378">Hydrolase</keyword>
<keyword evidence="1" id="KW-0472">Membrane</keyword>
<protein>
    <recommendedName>
        <fullName evidence="1">Dipeptidase</fullName>
        <ecNumber evidence="1">3.4.13.19</ecNumber>
    </recommendedName>
</protein>
<proteinExistence type="inferred from homology"/>
<dbReference type="PANTHER" id="PTHR10443">
    <property type="entry name" value="MICROSOMAL DIPEPTIDASE"/>
    <property type="match status" value="1"/>
</dbReference>
<dbReference type="EC" id="3.4.13.19" evidence="1"/>
<dbReference type="InterPro" id="IPR008257">
    <property type="entry name" value="Pept_M19"/>
</dbReference>
<keyword evidence="1" id="KW-0482">Metalloprotease</keyword>
<reference evidence="2" key="2">
    <citation type="submission" date="2023-03" db="EMBL/GenBank/DDBJ databases">
        <authorList>
            <person name="Inwood S.N."/>
            <person name="Skelly J.G."/>
            <person name="Guhlin J."/>
            <person name="Harrop T.W.R."/>
            <person name="Goldson S.G."/>
            <person name="Dearden P.K."/>
        </authorList>
    </citation>
    <scope>NUCLEOTIDE SEQUENCE</scope>
    <source>
        <strain evidence="2">Irish</strain>
        <tissue evidence="2">Whole body</tissue>
    </source>
</reference>
<keyword evidence="1" id="KW-0645">Protease</keyword>
<keyword evidence="1" id="KW-0224">Dipeptidase</keyword>
<keyword evidence="1" id="KW-0479">Metal-binding</keyword>
<comment type="cofactor">
    <cofactor evidence="1">
        <name>Zn(2+)</name>
        <dbReference type="ChEBI" id="CHEBI:29105"/>
    </cofactor>
</comment>
<comment type="catalytic activity">
    <reaction evidence="1">
        <text>an L-aminoacyl-L-amino acid + H2O = 2 an L-alpha-amino acid</text>
        <dbReference type="Rhea" id="RHEA:48940"/>
        <dbReference type="ChEBI" id="CHEBI:15377"/>
        <dbReference type="ChEBI" id="CHEBI:59869"/>
        <dbReference type="ChEBI" id="CHEBI:77460"/>
        <dbReference type="EC" id="3.4.13.19"/>
    </reaction>
</comment>
<dbReference type="CDD" id="cd01301">
    <property type="entry name" value="rDP_like"/>
    <property type="match status" value="1"/>
</dbReference>
<dbReference type="Proteomes" id="UP001168990">
    <property type="component" value="Unassembled WGS sequence"/>
</dbReference>
<evidence type="ECO:0000256" key="1">
    <source>
        <dbReference type="RuleBase" id="RU341113"/>
    </source>
</evidence>
<comment type="similarity">
    <text evidence="1">Belongs to the metallo-dependent hydrolases superfamily. Peptidase M19 family.</text>
</comment>
<organism evidence="2 3">
    <name type="scientific">Microctonus aethiopoides</name>
    <dbReference type="NCBI Taxonomy" id="144406"/>
    <lineage>
        <taxon>Eukaryota</taxon>
        <taxon>Metazoa</taxon>
        <taxon>Ecdysozoa</taxon>
        <taxon>Arthropoda</taxon>
        <taxon>Hexapoda</taxon>
        <taxon>Insecta</taxon>
        <taxon>Pterygota</taxon>
        <taxon>Neoptera</taxon>
        <taxon>Endopterygota</taxon>
        <taxon>Hymenoptera</taxon>
        <taxon>Apocrita</taxon>
        <taxon>Ichneumonoidea</taxon>
        <taxon>Braconidae</taxon>
        <taxon>Euphorinae</taxon>
        <taxon>Microctonus</taxon>
    </lineage>
</organism>
<name>A0AA39KY18_9HYME</name>
<reference evidence="2" key="1">
    <citation type="journal article" date="2023" name="bioRxiv">
        <title>Scaffold-level genome assemblies of two parasitoid biocontrol wasps reveal the parthenogenesis mechanism and an associated novel virus.</title>
        <authorList>
            <person name="Inwood S."/>
            <person name="Skelly J."/>
            <person name="Guhlin J."/>
            <person name="Harrop T."/>
            <person name="Goldson S."/>
            <person name="Dearden P."/>
        </authorList>
    </citation>
    <scope>NUCLEOTIDE SEQUENCE</scope>
    <source>
        <strain evidence="2">Irish</strain>
        <tissue evidence="2">Whole body</tissue>
    </source>
</reference>
<dbReference type="PROSITE" id="PS51365">
    <property type="entry name" value="RENAL_DIPEPTIDASE_2"/>
    <property type="match status" value="1"/>
</dbReference>
<keyword evidence="1" id="KW-1015">Disulfide bond</keyword>
<dbReference type="GO" id="GO:0098552">
    <property type="term" value="C:side of membrane"/>
    <property type="evidence" value="ECO:0007669"/>
    <property type="project" value="UniProtKB-KW"/>
</dbReference>
<keyword evidence="1" id="KW-0325">Glycoprotein</keyword>
<dbReference type="InterPro" id="IPR032466">
    <property type="entry name" value="Metal_Hydrolase"/>
</dbReference>
<gene>
    <name evidence="2" type="ORF">PV328_002125</name>
</gene>
<dbReference type="Pfam" id="PF01244">
    <property type="entry name" value="Peptidase_M19"/>
    <property type="match status" value="1"/>
</dbReference>
<keyword evidence="1" id="KW-0449">Lipoprotein</keyword>
<dbReference type="Gene3D" id="3.20.20.140">
    <property type="entry name" value="Metal-dependent hydrolases"/>
    <property type="match status" value="1"/>
</dbReference>
<evidence type="ECO:0000313" key="3">
    <source>
        <dbReference type="Proteomes" id="UP001168990"/>
    </source>
</evidence>
<keyword evidence="1" id="KW-0862">Zinc</keyword>
<dbReference type="SUPFAM" id="SSF51556">
    <property type="entry name" value="Metallo-dependent hydrolases"/>
    <property type="match status" value="1"/>
</dbReference>
<comment type="subunit">
    <text evidence="1">Homodimer; disulfide-linked.</text>
</comment>
<keyword evidence="3" id="KW-1185">Reference proteome</keyword>
<evidence type="ECO:0000313" key="2">
    <source>
        <dbReference type="EMBL" id="KAK0178148.1"/>
    </source>
</evidence>
<comment type="subcellular location">
    <subcellularLocation>
        <location evidence="1">Membrane</location>
        <topology evidence="1">Lipid-anchor</topology>
        <topology evidence="1">GPI-anchor</topology>
    </subcellularLocation>
</comment>
<sequence>MIYASLGVFGFALILAIGLSLGLSLPPFKGRDALNHAPLIDGHNDLPWNIYNKLKNNLSAFYFENDLSNDSIMGTKVCNSCTTDLPRLTAGKVGGQFWVAYTSCNSQYKDSIQLTLRQIDVIKRLIKKYPSRLQFVSDSMDIEVVWKAGRIASMIGVEGGHSVDSNLAVLRLYHELGVRYITLTHTCNTPWADASIVNDSSVYNLTQFGKAMIREMNRLGIMIDLSHVSHNVMRHVLAVTKAPVIFSHSSAFSVCNHYRNVPDDVLQLVKKNNGIVMVNFYNEFVNCDKSKPATIEDVVAHINYIRNLIGIDHVGIGGDYDGVDEMPRGLEDVSKYPNLFDRLYEYRPGESTWTREDLEKLAGRNLIRVFHAVETVRDSLSSQPPSEEIISGDELYLAQKNDGVQPGTCQTANEWKNADFLST</sequence>
<dbReference type="GO" id="GO:0046872">
    <property type="term" value="F:metal ion binding"/>
    <property type="evidence" value="ECO:0007669"/>
    <property type="project" value="UniProtKB-UniRule"/>
</dbReference>
<dbReference type="GO" id="GO:0006508">
    <property type="term" value="P:proteolysis"/>
    <property type="evidence" value="ECO:0007669"/>
    <property type="project" value="UniProtKB-KW"/>
</dbReference>
<dbReference type="EMBL" id="JAQQBS010000001">
    <property type="protein sequence ID" value="KAK0178148.1"/>
    <property type="molecule type" value="Genomic_DNA"/>
</dbReference>